<proteinExistence type="predicted"/>
<dbReference type="EMBL" id="LJOD01000001">
    <property type="protein sequence ID" value="KPE52517.1"/>
    <property type="molecule type" value="Genomic_DNA"/>
</dbReference>
<accession>A0A0N0ZYF4</accession>
<dbReference type="Proteomes" id="UP000037953">
    <property type="component" value="Unassembled WGS sequence"/>
</dbReference>
<reference evidence="1 2" key="1">
    <citation type="journal article" date="2015" name="Genom Data">
        <title>Draft genome sequence of a multidrug-resistant Chryseobacterium indologenes isolate from Malaysia.</title>
        <authorList>
            <person name="Yu C.Y."/>
            <person name="Ang G.Y."/>
            <person name="Cheng H.J."/>
            <person name="Cheong Y.M."/>
            <person name="Yin W.F."/>
            <person name="Chan K.G."/>
        </authorList>
    </citation>
    <scope>NUCLEOTIDE SEQUENCE [LARGE SCALE GENOMIC DNA]</scope>
    <source>
        <strain evidence="1 2">CI_885</strain>
    </source>
</reference>
<evidence type="ECO:0000313" key="1">
    <source>
        <dbReference type="EMBL" id="KPE52517.1"/>
    </source>
</evidence>
<reference evidence="2" key="2">
    <citation type="submission" date="2015-09" db="EMBL/GenBank/DDBJ databases">
        <title>Draft genome sequence of a multidrug-resistant Chryseobacterium indologenes isolate from Malaysia.</title>
        <authorList>
            <person name="Yu C.Y."/>
            <person name="Ang G.Y."/>
            <person name="Chan K.-G."/>
        </authorList>
    </citation>
    <scope>NUCLEOTIDE SEQUENCE [LARGE SCALE GENOMIC DNA]</scope>
    <source>
        <strain evidence="2">CI_885</strain>
    </source>
</reference>
<gene>
    <name evidence="1" type="ORF">AOB46_00360</name>
</gene>
<dbReference type="AlphaFoldDB" id="A0A0N0ZYF4"/>
<dbReference type="PATRIC" id="fig|253.9.peg.80"/>
<comment type="caution">
    <text evidence="1">The sequence shown here is derived from an EMBL/GenBank/DDBJ whole genome shotgun (WGS) entry which is preliminary data.</text>
</comment>
<dbReference type="OrthoDB" id="9903376at2"/>
<organism evidence="1 2">
    <name type="scientific">Chryseobacterium indologenes</name>
    <name type="common">Flavobacterium indologenes</name>
    <dbReference type="NCBI Taxonomy" id="253"/>
    <lineage>
        <taxon>Bacteria</taxon>
        <taxon>Pseudomonadati</taxon>
        <taxon>Bacteroidota</taxon>
        <taxon>Flavobacteriia</taxon>
        <taxon>Flavobacteriales</taxon>
        <taxon>Weeksellaceae</taxon>
        <taxon>Chryseobacterium group</taxon>
        <taxon>Chryseobacterium</taxon>
    </lineage>
</organism>
<name>A0A0N0ZYF4_CHRID</name>
<protein>
    <submittedName>
        <fullName evidence="1">Uncharacterized protein</fullName>
    </submittedName>
</protein>
<dbReference type="RefSeq" id="WP_062696071.1">
    <property type="nucleotide sequence ID" value="NZ_LJOD01000001.1"/>
</dbReference>
<sequence length="199" mass="23181">MEYQMNEELEKKIAEVLISVKEQEERKLSDTFDFLKELKYETKLSPNIISQMTEAIKYGLSRDYSLFKPYWSIYILIGKLAPLHSGEIASIQDEITNYLNDDIVEYEDFTSALYFFSKAWGDLEPGWTAKNKAAIIRNLIEIIEDEYESDGSFDAFVADDVLRALIIIGKDDPKAQETIQWVEKVLEEDNQYDDEEDED</sequence>
<evidence type="ECO:0000313" key="2">
    <source>
        <dbReference type="Proteomes" id="UP000037953"/>
    </source>
</evidence>